<dbReference type="InterPro" id="IPR006938">
    <property type="entry name" value="DUF624"/>
</dbReference>
<keyword evidence="1" id="KW-0812">Transmembrane</keyword>
<dbReference type="Pfam" id="PF04854">
    <property type="entry name" value="DUF624"/>
    <property type="match status" value="1"/>
</dbReference>
<dbReference type="RefSeq" id="WP_095614914.1">
    <property type="nucleotide sequence ID" value="NZ_MVOH01000008.1"/>
</dbReference>
<dbReference type="EMBL" id="MVOH01000008">
    <property type="protein sequence ID" value="PAU67937.1"/>
    <property type="molecule type" value="Genomic_DNA"/>
</dbReference>
<evidence type="ECO:0000256" key="1">
    <source>
        <dbReference type="SAM" id="Phobius"/>
    </source>
</evidence>
<accession>A0A2A2EG23</accession>
<sequence length="217" mass="24140">MSSDLFRPDNPFNTIMGRIGDLAMLSVAWFVCSIPIVTIGPATSAACEVAREIVEDTDEGVFRTFIRAFKRRFGVNMLFSLTFIVLFAIGAVDLWYISRQSGDSASLIYGITLGALVIVMMMLSFVLPLSGRSKLSWWEQIKQSVRLTLMKPLLALGNIALIALPFVLMWFVPGAVVWVPILWCILGAGVSMWAIMRWTCKAFHLKPRDTPADADTE</sequence>
<keyword evidence="3" id="KW-1185">Reference proteome</keyword>
<dbReference type="OrthoDB" id="9814991at2"/>
<feature type="transmembrane region" description="Helical" evidence="1">
    <location>
        <begin position="108"/>
        <end position="131"/>
    </location>
</feature>
<feature type="transmembrane region" description="Helical" evidence="1">
    <location>
        <begin position="152"/>
        <end position="171"/>
    </location>
</feature>
<protein>
    <submittedName>
        <fullName evidence="2">Transferase</fullName>
    </submittedName>
</protein>
<reference evidence="2 3" key="1">
    <citation type="journal article" date="2017" name="ISME J.">
        <title>Unveiling bifidobacterial biogeography across the mammalian branch of the tree of life.</title>
        <authorList>
            <person name="Milani C."/>
            <person name="Mangifesta M."/>
            <person name="Mancabelli L."/>
            <person name="Lugli G.A."/>
            <person name="James K."/>
            <person name="Duranti S."/>
            <person name="Turroni F."/>
            <person name="Ferrario C."/>
            <person name="Ossiprandi M.C."/>
            <person name="van Sinderen D."/>
            <person name="Ventura M."/>
        </authorList>
    </citation>
    <scope>NUCLEOTIDE SEQUENCE [LARGE SCALE GENOMIC DNA]</scope>
    <source>
        <strain evidence="3">Ham19E</strain>
    </source>
</reference>
<keyword evidence="2" id="KW-0808">Transferase</keyword>
<evidence type="ECO:0000313" key="3">
    <source>
        <dbReference type="Proteomes" id="UP000218399"/>
    </source>
</evidence>
<gene>
    <name evidence="2" type="ORF">B1526_0912</name>
</gene>
<dbReference type="AlphaFoldDB" id="A0A2A2EG23"/>
<feature type="transmembrane region" description="Helical" evidence="1">
    <location>
        <begin position="73"/>
        <end position="96"/>
    </location>
</feature>
<organism evidence="2 3">
    <name type="scientific">Bifidobacterium criceti</name>
    <dbReference type="NCBI Taxonomy" id="1960969"/>
    <lineage>
        <taxon>Bacteria</taxon>
        <taxon>Bacillati</taxon>
        <taxon>Actinomycetota</taxon>
        <taxon>Actinomycetes</taxon>
        <taxon>Bifidobacteriales</taxon>
        <taxon>Bifidobacteriaceae</taxon>
        <taxon>Bifidobacterium</taxon>
    </lineage>
</organism>
<proteinExistence type="predicted"/>
<keyword evidence="1" id="KW-0472">Membrane</keyword>
<name>A0A2A2EG23_9BIFI</name>
<dbReference type="Proteomes" id="UP000218399">
    <property type="component" value="Unassembled WGS sequence"/>
</dbReference>
<keyword evidence="1" id="KW-1133">Transmembrane helix</keyword>
<comment type="caution">
    <text evidence="2">The sequence shown here is derived from an EMBL/GenBank/DDBJ whole genome shotgun (WGS) entry which is preliminary data.</text>
</comment>
<evidence type="ECO:0000313" key="2">
    <source>
        <dbReference type="EMBL" id="PAU67937.1"/>
    </source>
</evidence>
<dbReference type="GO" id="GO:0016740">
    <property type="term" value="F:transferase activity"/>
    <property type="evidence" value="ECO:0007669"/>
    <property type="project" value="UniProtKB-KW"/>
</dbReference>
<feature type="transmembrane region" description="Helical" evidence="1">
    <location>
        <begin position="177"/>
        <end position="196"/>
    </location>
</feature>